<dbReference type="STRING" id="573321.SAMN04488505_101402"/>
<keyword evidence="1" id="KW-0472">Membrane</keyword>
<keyword evidence="1" id="KW-1133">Transmembrane helix</keyword>
<feature type="transmembrane region" description="Helical" evidence="1">
    <location>
        <begin position="12"/>
        <end position="33"/>
    </location>
</feature>
<feature type="domain" description="DUF2231" evidence="3">
    <location>
        <begin position="12"/>
        <end position="136"/>
    </location>
</feature>
<feature type="transmembrane region" description="Helical" evidence="1">
    <location>
        <begin position="105"/>
        <end position="128"/>
    </location>
</feature>
<dbReference type="Pfam" id="PF09990">
    <property type="entry name" value="DUF2231"/>
    <property type="match status" value="1"/>
</dbReference>
<keyword evidence="1" id="KW-0812">Transmembrane</keyword>
<keyword evidence="5" id="KW-1185">Reference proteome</keyword>
<dbReference type="Proteomes" id="UP000198984">
    <property type="component" value="Unassembled WGS sequence"/>
</dbReference>
<evidence type="ECO:0000259" key="3">
    <source>
        <dbReference type="Pfam" id="PF09990"/>
    </source>
</evidence>
<dbReference type="SUPFAM" id="SSF52047">
    <property type="entry name" value="RNI-like"/>
    <property type="match status" value="1"/>
</dbReference>
<organism evidence="4 5">
    <name type="scientific">Chitinophaga rupis</name>
    <dbReference type="NCBI Taxonomy" id="573321"/>
    <lineage>
        <taxon>Bacteria</taxon>
        <taxon>Pseudomonadati</taxon>
        <taxon>Bacteroidota</taxon>
        <taxon>Chitinophagia</taxon>
        <taxon>Chitinophagales</taxon>
        <taxon>Chitinophagaceae</taxon>
        <taxon>Chitinophaga</taxon>
    </lineage>
</organism>
<feature type="transmembrane region" description="Helical" evidence="1">
    <location>
        <begin position="79"/>
        <end position="98"/>
    </location>
</feature>
<reference evidence="4 5" key="1">
    <citation type="submission" date="2016-10" db="EMBL/GenBank/DDBJ databases">
        <authorList>
            <person name="de Groot N.N."/>
        </authorList>
    </citation>
    <scope>NUCLEOTIDE SEQUENCE [LARGE SCALE GENOMIC DNA]</scope>
    <source>
        <strain evidence="4 5">DSM 21039</strain>
    </source>
</reference>
<dbReference type="InterPro" id="IPR032675">
    <property type="entry name" value="LRR_dom_sf"/>
</dbReference>
<dbReference type="Gene3D" id="3.80.10.10">
    <property type="entry name" value="Ribonuclease Inhibitor"/>
    <property type="match status" value="1"/>
</dbReference>
<feature type="domain" description="Cytochrome C Planctomycete-type" evidence="2">
    <location>
        <begin position="176"/>
        <end position="232"/>
    </location>
</feature>
<dbReference type="PANTHER" id="PTHR35889:SF3">
    <property type="entry name" value="F-BOX DOMAIN-CONTAINING PROTEIN"/>
    <property type="match status" value="1"/>
</dbReference>
<name>A0A1H7HZB9_9BACT</name>
<dbReference type="PANTHER" id="PTHR35889">
    <property type="entry name" value="CYCLOINULO-OLIGOSACCHARIDE FRUCTANOTRANSFERASE-RELATED"/>
    <property type="match status" value="1"/>
</dbReference>
<evidence type="ECO:0000313" key="5">
    <source>
        <dbReference type="Proteomes" id="UP000198984"/>
    </source>
</evidence>
<dbReference type="OrthoDB" id="713772at2"/>
<dbReference type="InterPro" id="IPR011429">
    <property type="entry name" value="Cyt_c_Planctomycete-type"/>
</dbReference>
<gene>
    <name evidence="4" type="ORF">SAMN04488505_101402</name>
</gene>
<accession>A0A1H7HZB9</accession>
<dbReference type="Pfam" id="PF07635">
    <property type="entry name" value="PSCyt1"/>
    <property type="match status" value="1"/>
</dbReference>
<dbReference type="RefSeq" id="WP_089906470.1">
    <property type="nucleotide sequence ID" value="NZ_FOBB01000001.1"/>
</dbReference>
<evidence type="ECO:0000256" key="1">
    <source>
        <dbReference type="SAM" id="Phobius"/>
    </source>
</evidence>
<protein>
    <submittedName>
        <fullName evidence="4">Uncharacterized membrane protein</fullName>
    </submittedName>
</protein>
<evidence type="ECO:0000259" key="2">
    <source>
        <dbReference type="Pfam" id="PF07635"/>
    </source>
</evidence>
<evidence type="ECO:0000313" key="4">
    <source>
        <dbReference type="EMBL" id="SEK54490.1"/>
    </source>
</evidence>
<feature type="transmembrane region" description="Helical" evidence="1">
    <location>
        <begin position="45"/>
        <end position="67"/>
    </location>
</feature>
<dbReference type="AlphaFoldDB" id="A0A1H7HZB9"/>
<proteinExistence type="predicted"/>
<sequence>MLLNIFTFAGRLHPLIVHLPIGFLLLAVLFDLLGYTKKYAHLRSAVPLTLLAGFVMAVLACVFGYMLSLSGDYDRTTLSHHKLAGIGLALIAGLLFLLTTRRFKAVYTVTPTLFSTLLVGLFGLMGYAGHQGGNLTHGSDYLTMAVLTYRERPKPTSVEQAMIYEDVVQPMLVKKCGQCHQPGKLKGNLSVQNLKSLLKGGKNGPAVVAGKPDESELYKRITMDPAHEKFMPADGKPPLAKKEVEIIHWWIEKAMAAEGAPIAALKDNAAIKPKVAAWLGLGGATAPEEENEAGIEQHINPDIPAAVDPGLVENLRRKGLMVRIMLQHPAMLDVTLPAGSGKSIGDIKDDLAKVGKNIIWLNLSDNNFSDTDLAFLGQLTNLEKLRLEKNPIADGISDHLAALKHLEAVNLNETRISAVCVNKLEKTQGVKRVYSWKTAAPQAAD</sequence>
<dbReference type="EMBL" id="FOBB01000001">
    <property type="protein sequence ID" value="SEK54490.1"/>
    <property type="molecule type" value="Genomic_DNA"/>
</dbReference>
<dbReference type="InterPro" id="IPR019251">
    <property type="entry name" value="DUF2231_TM"/>
</dbReference>